<feature type="domain" description="Transketolase-like pyrimidine-binding" evidence="4">
    <location>
        <begin position="4"/>
        <end position="169"/>
    </location>
</feature>
<accession>A0A0G4K5B9</accession>
<protein>
    <submittedName>
        <fullName evidence="5">Putative transketolase C-terminal section</fullName>
        <ecNumber evidence="5">2.2.1.1</ecNumber>
    </submittedName>
</protein>
<sequence>MEKKAIRNAYGEALKRLGEINKNVVVLDADLSGSTMTKLFKSAFPDRFFNMGIAEQNMIGAAAGLAIEGKIPFASTFAMFGAGRAFEIIRNSICYPKLNVKVAVTHAGISVGEDGASHQSIEDISLMRSIPNMTVIVPCDAVEAEKAVFAAAEFDGPCYLRMARPATNIITNQDTPFKIGKANVLREGKDVCIFACGIVVAEALEAAQMAEKDGISVTVVDIHTIKPIDREIIVEMAKKHKKLISVEEHSIIGGLGSAISEVLTDEYPANLIRIGMKDTFGESGTVEELICKYGLDAKSIYNIVK</sequence>
<organism evidence="5 6">
    <name type="scientific">Brachyspira suanatina</name>
    <dbReference type="NCBI Taxonomy" id="381802"/>
    <lineage>
        <taxon>Bacteria</taxon>
        <taxon>Pseudomonadati</taxon>
        <taxon>Spirochaetota</taxon>
        <taxon>Spirochaetia</taxon>
        <taxon>Brachyspirales</taxon>
        <taxon>Brachyspiraceae</taxon>
        <taxon>Brachyspira</taxon>
    </lineage>
</organism>
<dbReference type="Gene3D" id="3.40.50.920">
    <property type="match status" value="1"/>
</dbReference>
<name>A0A0G4K5B9_9SPIR</name>
<keyword evidence="3" id="KW-0786">Thiamine pyrophosphate</keyword>
<evidence type="ECO:0000256" key="2">
    <source>
        <dbReference type="ARBA" id="ARBA00007131"/>
    </source>
</evidence>
<dbReference type="EMBL" id="CVLB01000001">
    <property type="protein sequence ID" value="CRF32461.1"/>
    <property type="molecule type" value="Genomic_DNA"/>
</dbReference>
<dbReference type="AlphaFoldDB" id="A0A0G4K5B9"/>
<dbReference type="Pfam" id="PF02779">
    <property type="entry name" value="Transket_pyr"/>
    <property type="match status" value="1"/>
</dbReference>
<dbReference type="InterPro" id="IPR005475">
    <property type="entry name" value="Transketolase-like_Pyr-bd"/>
</dbReference>
<reference evidence="6" key="1">
    <citation type="submission" date="2015-04" db="EMBL/GenBank/DDBJ databases">
        <authorList>
            <person name="Mushtaq Mamoona"/>
        </authorList>
    </citation>
    <scope>NUCLEOTIDE SEQUENCE [LARGE SCALE GENOMIC DNA]</scope>
    <source>
        <strain evidence="6">AN4859/03</strain>
    </source>
</reference>
<dbReference type="SUPFAM" id="SSF52518">
    <property type="entry name" value="Thiamin diphosphate-binding fold (THDP-binding)"/>
    <property type="match status" value="1"/>
</dbReference>
<dbReference type="SUPFAM" id="SSF52922">
    <property type="entry name" value="TK C-terminal domain-like"/>
    <property type="match status" value="1"/>
</dbReference>
<evidence type="ECO:0000256" key="1">
    <source>
        <dbReference type="ARBA" id="ARBA00001964"/>
    </source>
</evidence>
<dbReference type="PANTHER" id="PTHR43825">
    <property type="entry name" value="PYRUVATE DEHYDROGENASE E1 COMPONENT"/>
    <property type="match status" value="1"/>
</dbReference>
<dbReference type="InterPro" id="IPR051157">
    <property type="entry name" value="PDH/Transketolase"/>
</dbReference>
<dbReference type="GO" id="GO:0004802">
    <property type="term" value="F:transketolase activity"/>
    <property type="evidence" value="ECO:0007669"/>
    <property type="project" value="UniProtKB-EC"/>
</dbReference>
<keyword evidence="6" id="KW-1185">Reference proteome</keyword>
<dbReference type="EC" id="2.2.1.1" evidence="5"/>
<keyword evidence="5" id="KW-0808">Transferase</keyword>
<evidence type="ECO:0000313" key="5">
    <source>
        <dbReference type="EMBL" id="CRF32461.1"/>
    </source>
</evidence>
<evidence type="ECO:0000313" key="6">
    <source>
        <dbReference type="Proteomes" id="UP000043763"/>
    </source>
</evidence>
<proteinExistence type="inferred from homology"/>
<gene>
    <name evidence="5" type="ORF">BRSU_0812</name>
</gene>
<evidence type="ECO:0000259" key="4">
    <source>
        <dbReference type="SMART" id="SM00861"/>
    </source>
</evidence>
<dbReference type="Proteomes" id="UP000043763">
    <property type="component" value="Unassembled WGS sequence"/>
</dbReference>
<evidence type="ECO:0000256" key="3">
    <source>
        <dbReference type="ARBA" id="ARBA00023052"/>
    </source>
</evidence>
<dbReference type="FunFam" id="3.40.50.970:FF:000129">
    <property type="entry name" value="Transketolase"/>
    <property type="match status" value="1"/>
</dbReference>
<dbReference type="OrthoDB" id="9803371at2"/>
<dbReference type="Gene3D" id="3.40.50.970">
    <property type="match status" value="1"/>
</dbReference>
<dbReference type="RefSeq" id="WP_048593913.1">
    <property type="nucleotide sequence ID" value="NZ_CVLB01000001.1"/>
</dbReference>
<dbReference type="Pfam" id="PF02780">
    <property type="entry name" value="Transketolase_C"/>
    <property type="match status" value="1"/>
</dbReference>
<dbReference type="InterPro" id="IPR029061">
    <property type="entry name" value="THDP-binding"/>
</dbReference>
<dbReference type="PANTHER" id="PTHR43825:SF1">
    <property type="entry name" value="TRANSKETOLASE-LIKE PYRIMIDINE-BINDING DOMAIN-CONTAINING PROTEIN"/>
    <property type="match status" value="1"/>
</dbReference>
<dbReference type="CDD" id="cd07033">
    <property type="entry name" value="TPP_PYR_DXS_TK_like"/>
    <property type="match status" value="1"/>
</dbReference>
<dbReference type="SMART" id="SM00861">
    <property type="entry name" value="Transket_pyr"/>
    <property type="match status" value="1"/>
</dbReference>
<comment type="similarity">
    <text evidence="2">Belongs to the transketolase family.</text>
</comment>
<comment type="cofactor">
    <cofactor evidence="1">
        <name>thiamine diphosphate</name>
        <dbReference type="ChEBI" id="CHEBI:58937"/>
    </cofactor>
</comment>
<dbReference type="InterPro" id="IPR033248">
    <property type="entry name" value="Transketolase_C"/>
</dbReference>
<dbReference type="InterPro" id="IPR009014">
    <property type="entry name" value="Transketo_C/PFOR_II"/>
</dbReference>